<accession>A0AAV2E7K5</accession>
<dbReference type="Proteomes" id="UP001497516">
    <property type="component" value="Chromosome 4"/>
</dbReference>
<proteinExistence type="predicted"/>
<reference evidence="1 2" key="1">
    <citation type="submission" date="2024-04" db="EMBL/GenBank/DDBJ databases">
        <authorList>
            <person name="Fracassetti M."/>
        </authorList>
    </citation>
    <scope>NUCLEOTIDE SEQUENCE [LARGE SCALE GENOMIC DNA]</scope>
</reference>
<keyword evidence="2" id="KW-1185">Reference proteome</keyword>
<organism evidence="1 2">
    <name type="scientific">Linum trigynum</name>
    <dbReference type="NCBI Taxonomy" id="586398"/>
    <lineage>
        <taxon>Eukaryota</taxon>
        <taxon>Viridiplantae</taxon>
        <taxon>Streptophyta</taxon>
        <taxon>Embryophyta</taxon>
        <taxon>Tracheophyta</taxon>
        <taxon>Spermatophyta</taxon>
        <taxon>Magnoliopsida</taxon>
        <taxon>eudicotyledons</taxon>
        <taxon>Gunneridae</taxon>
        <taxon>Pentapetalae</taxon>
        <taxon>rosids</taxon>
        <taxon>fabids</taxon>
        <taxon>Malpighiales</taxon>
        <taxon>Linaceae</taxon>
        <taxon>Linum</taxon>
    </lineage>
</organism>
<gene>
    <name evidence="1" type="ORF">LTRI10_LOCUS23007</name>
</gene>
<name>A0AAV2E7K5_9ROSI</name>
<evidence type="ECO:0000313" key="2">
    <source>
        <dbReference type="Proteomes" id="UP001497516"/>
    </source>
</evidence>
<dbReference type="EMBL" id="OZ034817">
    <property type="protein sequence ID" value="CAL1381638.1"/>
    <property type="molecule type" value="Genomic_DNA"/>
</dbReference>
<sequence>MVVREFLLLSIKKSSVTLCPPPPTPPTTYYASTAVAASRGDDHGAANETEIIGREVAGKGQICGAEWQRCWIPAEFVAFSGQEFWA</sequence>
<evidence type="ECO:0000313" key="1">
    <source>
        <dbReference type="EMBL" id="CAL1381638.1"/>
    </source>
</evidence>
<dbReference type="AlphaFoldDB" id="A0AAV2E7K5"/>
<protein>
    <submittedName>
        <fullName evidence="1">Uncharacterized protein</fullName>
    </submittedName>
</protein>